<keyword evidence="2" id="KW-0732">Signal</keyword>
<dbReference type="InterPro" id="IPR013320">
    <property type="entry name" value="ConA-like_dom_sf"/>
</dbReference>
<dbReference type="PANTHER" id="PTHR10963:SF55">
    <property type="entry name" value="GLYCOSIDE HYDROLASE FAMILY 16 PROTEIN"/>
    <property type="match status" value="1"/>
</dbReference>
<feature type="signal peptide" evidence="2">
    <location>
        <begin position="1"/>
        <end position="20"/>
    </location>
</feature>
<reference evidence="4 5" key="1">
    <citation type="journal article" date="2016" name="Int. J. Syst. Evol. Microbiol.">
        <title>Nocardioides albidus sp. nov., an actinobacterium isolated from garden soil.</title>
        <authorList>
            <person name="Singh H."/>
            <person name="Du J."/>
            <person name="Trinh H."/>
            <person name="Won K."/>
            <person name="Yang J.E."/>
            <person name="Yin C."/>
            <person name="Kook M."/>
            <person name="Yi T.H."/>
        </authorList>
    </citation>
    <scope>NUCLEOTIDE SEQUENCE [LARGE SCALE GENOMIC DNA]</scope>
    <source>
        <strain evidence="4 5">CCTCC AB 2015297</strain>
    </source>
</reference>
<dbReference type="SUPFAM" id="SSF49899">
    <property type="entry name" value="Concanavalin A-like lectins/glucanases"/>
    <property type="match status" value="1"/>
</dbReference>
<evidence type="ECO:0000313" key="4">
    <source>
        <dbReference type="EMBL" id="TNM36673.1"/>
    </source>
</evidence>
<dbReference type="Gene3D" id="2.60.120.200">
    <property type="match status" value="1"/>
</dbReference>
<evidence type="ECO:0000313" key="5">
    <source>
        <dbReference type="Proteomes" id="UP000313231"/>
    </source>
</evidence>
<dbReference type="Proteomes" id="UP000313231">
    <property type="component" value="Unassembled WGS sequence"/>
</dbReference>
<dbReference type="RefSeq" id="WP_139624865.1">
    <property type="nucleotide sequence ID" value="NZ_VDMP01000027.1"/>
</dbReference>
<dbReference type="InterPro" id="IPR050546">
    <property type="entry name" value="Glycosyl_Hydrlase_16"/>
</dbReference>
<proteinExistence type="inferred from homology"/>
<sequence length="378" mass="40804">MKSWSAALVLLLSVVSWGLAAPAAEAASDDRAPVLHRPGQAGTSVVFTGRARPRAKVRLQVRSPSAWATVGRDRASRGGRFRIVVATADRRRTFRAVSAGRTSKTYDVASTPAVAVPASKPVGSDACGPLVTRPGGGTYQCTLVDDFDGSAVDRGLWHVMDKVSEGAACMVDTPQTVAVHSGALHLTVRPAASADQCPLRPDGTRAEFVTGSVNTFWKWSQQYGRFEARMRSQAVPFAGPQEAFWLWPDIRYSTDLTWPASGEIDIAETYAAHPNLAIPFLHYTGNDNGGPVPGLNTAWNCAAARGQWHTYALEWTADQLVISVDGRECLRNTTGGASFRKRFIMAFSQLLTPSGANQFLPGDLSPTTLDVDYVKVWR</sequence>
<name>A0A5C4VLF8_9ACTN</name>
<keyword evidence="4" id="KW-0378">Hydrolase</keyword>
<dbReference type="GO" id="GO:0004553">
    <property type="term" value="F:hydrolase activity, hydrolyzing O-glycosyl compounds"/>
    <property type="evidence" value="ECO:0007669"/>
    <property type="project" value="InterPro"/>
</dbReference>
<dbReference type="PANTHER" id="PTHR10963">
    <property type="entry name" value="GLYCOSYL HYDROLASE-RELATED"/>
    <property type="match status" value="1"/>
</dbReference>
<gene>
    <name evidence="4" type="ORF">FHP29_21365</name>
</gene>
<feature type="domain" description="GH16" evidence="3">
    <location>
        <begin position="104"/>
        <end position="378"/>
    </location>
</feature>
<dbReference type="PROSITE" id="PS51762">
    <property type="entry name" value="GH16_2"/>
    <property type="match status" value="1"/>
</dbReference>
<keyword evidence="5" id="KW-1185">Reference proteome</keyword>
<dbReference type="InterPro" id="IPR000757">
    <property type="entry name" value="Beta-glucanase-like"/>
</dbReference>
<dbReference type="Pfam" id="PF00722">
    <property type="entry name" value="Glyco_hydro_16"/>
    <property type="match status" value="1"/>
</dbReference>
<comment type="similarity">
    <text evidence="1">Belongs to the glycosyl hydrolase 16 family.</text>
</comment>
<dbReference type="AlphaFoldDB" id="A0A5C4VLF8"/>
<comment type="caution">
    <text evidence="4">The sequence shown here is derived from an EMBL/GenBank/DDBJ whole genome shotgun (WGS) entry which is preliminary data.</text>
</comment>
<evidence type="ECO:0000259" key="3">
    <source>
        <dbReference type="PROSITE" id="PS51762"/>
    </source>
</evidence>
<dbReference type="CDD" id="cd08023">
    <property type="entry name" value="GH16_laminarinase_like"/>
    <property type="match status" value="1"/>
</dbReference>
<organism evidence="4 5">
    <name type="scientific">Nocardioides albidus</name>
    <dbReference type="NCBI Taxonomy" id="1517589"/>
    <lineage>
        <taxon>Bacteria</taxon>
        <taxon>Bacillati</taxon>
        <taxon>Actinomycetota</taxon>
        <taxon>Actinomycetes</taxon>
        <taxon>Propionibacteriales</taxon>
        <taxon>Nocardioidaceae</taxon>
        <taxon>Nocardioides</taxon>
    </lineage>
</organism>
<feature type="chain" id="PRO_5038786927" evidence="2">
    <location>
        <begin position="21"/>
        <end position="378"/>
    </location>
</feature>
<evidence type="ECO:0000256" key="1">
    <source>
        <dbReference type="ARBA" id="ARBA00006865"/>
    </source>
</evidence>
<dbReference type="OrthoDB" id="3250776at2"/>
<protein>
    <submittedName>
        <fullName evidence="4">Glycoside hydrolase family 16 protein</fullName>
    </submittedName>
</protein>
<dbReference type="EMBL" id="VDMP01000027">
    <property type="protein sequence ID" value="TNM36673.1"/>
    <property type="molecule type" value="Genomic_DNA"/>
</dbReference>
<evidence type="ECO:0000256" key="2">
    <source>
        <dbReference type="SAM" id="SignalP"/>
    </source>
</evidence>
<accession>A0A5C4VLF8</accession>
<dbReference type="GO" id="GO:0005975">
    <property type="term" value="P:carbohydrate metabolic process"/>
    <property type="evidence" value="ECO:0007669"/>
    <property type="project" value="InterPro"/>
</dbReference>